<name>A0A6B3C4A2_9ACTN</name>
<feature type="domain" description="MbtH-like" evidence="1">
    <location>
        <begin position="3"/>
        <end position="53"/>
    </location>
</feature>
<organism evidence="2">
    <name type="scientific">Streptomyces sp. SID12501</name>
    <dbReference type="NCBI Taxonomy" id="2706042"/>
    <lineage>
        <taxon>Bacteria</taxon>
        <taxon>Bacillati</taxon>
        <taxon>Actinomycetota</taxon>
        <taxon>Actinomycetes</taxon>
        <taxon>Kitasatosporales</taxon>
        <taxon>Streptomycetaceae</taxon>
        <taxon>Streptomyces</taxon>
    </lineage>
</organism>
<dbReference type="EMBL" id="JAAGLU010000038">
    <property type="protein sequence ID" value="NEC91060.1"/>
    <property type="molecule type" value="Genomic_DNA"/>
</dbReference>
<sequence>MSNPFAEVDGAYKVLRNDEEQHSLWPGHLDVAPGWDVVLDSASRAECLEYIEKNWTDMRPRSLRTAMVSGPDAHPSR</sequence>
<evidence type="ECO:0000313" key="2">
    <source>
        <dbReference type="EMBL" id="NEC91060.1"/>
    </source>
</evidence>
<dbReference type="SMART" id="SM00923">
    <property type="entry name" value="MbtH"/>
    <property type="match status" value="1"/>
</dbReference>
<gene>
    <name evidence="2" type="ORF">G3I71_35855</name>
</gene>
<dbReference type="SUPFAM" id="SSF160582">
    <property type="entry name" value="MbtH-like"/>
    <property type="match status" value="1"/>
</dbReference>
<dbReference type="InterPro" id="IPR037407">
    <property type="entry name" value="MLP_fam"/>
</dbReference>
<dbReference type="PANTHER" id="PTHR38444:SF1">
    <property type="entry name" value="ENTEROBACTIN BIOSYNTHESIS PROTEIN YBDZ"/>
    <property type="match status" value="1"/>
</dbReference>
<accession>A0A6B3C4A2</accession>
<dbReference type="RefSeq" id="WP_164321466.1">
    <property type="nucleotide sequence ID" value="NZ_JAAGLU010000038.1"/>
</dbReference>
<dbReference type="Gene3D" id="3.90.820.10">
    <property type="entry name" value="Structural Genomics, Unknown Function 30-nov-00 1gh9 Mol_id"/>
    <property type="match status" value="1"/>
</dbReference>
<dbReference type="InterPro" id="IPR005153">
    <property type="entry name" value="MbtH-like_dom"/>
</dbReference>
<dbReference type="GO" id="GO:0005829">
    <property type="term" value="C:cytosol"/>
    <property type="evidence" value="ECO:0007669"/>
    <property type="project" value="TreeGrafter"/>
</dbReference>
<comment type="caution">
    <text evidence="2">The sequence shown here is derived from an EMBL/GenBank/DDBJ whole genome shotgun (WGS) entry which is preliminary data.</text>
</comment>
<dbReference type="PANTHER" id="PTHR38444">
    <property type="entry name" value="ENTEROBACTIN BIOSYNTHESIS PROTEIN YBDZ"/>
    <property type="match status" value="1"/>
</dbReference>
<evidence type="ECO:0000259" key="1">
    <source>
        <dbReference type="SMART" id="SM00923"/>
    </source>
</evidence>
<protein>
    <submittedName>
        <fullName evidence="2">MbtH family NRPS accessory protein</fullName>
    </submittedName>
</protein>
<dbReference type="GO" id="GO:0019290">
    <property type="term" value="P:siderophore biosynthetic process"/>
    <property type="evidence" value="ECO:0007669"/>
    <property type="project" value="TreeGrafter"/>
</dbReference>
<dbReference type="AlphaFoldDB" id="A0A6B3C4A2"/>
<proteinExistence type="predicted"/>
<dbReference type="Pfam" id="PF03621">
    <property type="entry name" value="MbtH"/>
    <property type="match status" value="1"/>
</dbReference>
<dbReference type="InterPro" id="IPR038020">
    <property type="entry name" value="MbtH-like_sf"/>
</dbReference>
<reference evidence="2" key="1">
    <citation type="submission" date="2020-01" db="EMBL/GenBank/DDBJ databases">
        <title>Insect and environment-associated Actinomycetes.</title>
        <authorList>
            <person name="Currrie C."/>
            <person name="Chevrette M."/>
            <person name="Carlson C."/>
            <person name="Stubbendieck R."/>
            <person name="Wendt-Pienkowski E."/>
        </authorList>
    </citation>
    <scope>NUCLEOTIDE SEQUENCE</scope>
    <source>
        <strain evidence="2">SID12501</strain>
    </source>
</reference>